<organism evidence="2 3">
    <name type="scientific">Myripristis murdjan</name>
    <name type="common">pinecone soldierfish</name>
    <dbReference type="NCBI Taxonomy" id="586833"/>
    <lineage>
        <taxon>Eukaryota</taxon>
        <taxon>Metazoa</taxon>
        <taxon>Chordata</taxon>
        <taxon>Craniata</taxon>
        <taxon>Vertebrata</taxon>
        <taxon>Euteleostomi</taxon>
        <taxon>Actinopterygii</taxon>
        <taxon>Neopterygii</taxon>
        <taxon>Teleostei</taxon>
        <taxon>Neoteleostei</taxon>
        <taxon>Acanthomorphata</taxon>
        <taxon>Holocentriformes</taxon>
        <taxon>Holocentridae</taxon>
        <taxon>Myripristis</taxon>
    </lineage>
</organism>
<dbReference type="GeneTree" id="ENSGT00940000180587"/>
<evidence type="ECO:0000256" key="1">
    <source>
        <dbReference type="SAM" id="MobiDB-lite"/>
    </source>
</evidence>
<protein>
    <submittedName>
        <fullName evidence="2">Uncharacterized protein</fullName>
    </submittedName>
</protein>
<reference evidence="2" key="2">
    <citation type="submission" date="2025-08" db="UniProtKB">
        <authorList>
            <consortium name="Ensembl"/>
        </authorList>
    </citation>
    <scope>IDENTIFICATION</scope>
</reference>
<sequence>MDPLCNGAKLPEGSDPVAEPRPPPAKLARLEQGPSAQERSRQGSPGAKAAGLALKPATLRPQGKSWHKRGTLTAGVMEERGCRCAVRRQWVLVSRDCFSGVRRSVN</sequence>
<feature type="region of interest" description="Disordered" evidence="1">
    <location>
        <begin position="1"/>
        <end position="49"/>
    </location>
</feature>
<accession>A0A668A7Y9</accession>
<dbReference type="Ensembl" id="ENSMMDT00005051950.1">
    <property type="protein sequence ID" value="ENSMMDP00005050945.1"/>
    <property type="gene ID" value="ENSMMDG00005023066.1"/>
</dbReference>
<proteinExistence type="predicted"/>
<keyword evidence="3" id="KW-1185">Reference proteome</keyword>
<reference evidence="2" key="3">
    <citation type="submission" date="2025-09" db="UniProtKB">
        <authorList>
            <consortium name="Ensembl"/>
        </authorList>
    </citation>
    <scope>IDENTIFICATION</scope>
</reference>
<dbReference type="InParanoid" id="A0A668A7Y9"/>
<dbReference type="Proteomes" id="UP000472263">
    <property type="component" value="Chromosome 11"/>
</dbReference>
<evidence type="ECO:0000313" key="3">
    <source>
        <dbReference type="Proteomes" id="UP000472263"/>
    </source>
</evidence>
<dbReference type="AlphaFoldDB" id="A0A668A7Y9"/>
<evidence type="ECO:0000313" key="2">
    <source>
        <dbReference type="Ensembl" id="ENSMMDP00005050945.1"/>
    </source>
</evidence>
<reference evidence="2" key="1">
    <citation type="submission" date="2019-06" db="EMBL/GenBank/DDBJ databases">
        <authorList>
            <consortium name="Wellcome Sanger Institute Data Sharing"/>
        </authorList>
    </citation>
    <scope>NUCLEOTIDE SEQUENCE [LARGE SCALE GENOMIC DNA]</scope>
</reference>
<name>A0A668A7Y9_9TELE</name>